<dbReference type="InterPro" id="IPR044861">
    <property type="entry name" value="IPNS-like_FE2OG_OXY"/>
</dbReference>
<dbReference type="Pfam" id="PF03171">
    <property type="entry name" value="2OG-FeII_Oxy"/>
    <property type="match status" value="1"/>
</dbReference>
<dbReference type="KEGG" id="lck:HN018_11745"/>
<dbReference type="Proteomes" id="UP000500767">
    <property type="component" value="Chromosome"/>
</dbReference>
<comment type="similarity">
    <text evidence="11">Belongs to the iron/ascorbate-dependent oxidoreductase family.</text>
</comment>
<dbReference type="GO" id="GO:0046872">
    <property type="term" value="F:metal ion binding"/>
    <property type="evidence" value="ECO:0007669"/>
    <property type="project" value="UniProtKB-KW"/>
</dbReference>
<dbReference type="EC" id="1.14.20.7" evidence="3"/>
<accession>A0A6M8HQQ2</accession>
<proteinExistence type="inferred from homology"/>
<feature type="domain" description="Fe2OG dioxygenase" evidence="12">
    <location>
        <begin position="171"/>
        <end position="273"/>
    </location>
</feature>
<evidence type="ECO:0000256" key="9">
    <source>
        <dbReference type="ARBA" id="ARBA00047725"/>
    </source>
</evidence>
<evidence type="ECO:0000256" key="4">
    <source>
        <dbReference type="ARBA" id="ARBA00012531"/>
    </source>
</evidence>
<dbReference type="InterPro" id="IPR050231">
    <property type="entry name" value="Iron_ascorbate_oxido_reductase"/>
</dbReference>
<dbReference type="PROSITE" id="PS51471">
    <property type="entry name" value="FE2OG_OXY"/>
    <property type="match status" value="1"/>
</dbReference>
<dbReference type="Gene3D" id="2.60.120.330">
    <property type="entry name" value="B-lactam Antibiotic, Isopenicillin N Synthase, Chain"/>
    <property type="match status" value="1"/>
</dbReference>
<dbReference type="Pfam" id="PF14226">
    <property type="entry name" value="DIOX_N"/>
    <property type="match status" value="1"/>
</dbReference>
<dbReference type="InterPro" id="IPR005123">
    <property type="entry name" value="Oxoglu/Fe-dep_dioxygenase_dom"/>
</dbReference>
<keyword evidence="14" id="KW-1185">Reference proteome</keyword>
<evidence type="ECO:0000256" key="1">
    <source>
        <dbReference type="ARBA" id="ARBA00001954"/>
    </source>
</evidence>
<keyword evidence="6" id="KW-0266">Ethylene biosynthesis</keyword>
<evidence type="ECO:0000256" key="3">
    <source>
        <dbReference type="ARBA" id="ARBA00012293"/>
    </source>
</evidence>
<dbReference type="EMBL" id="CP053708">
    <property type="protein sequence ID" value="QKE90617.1"/>
    <property type="molecule type" value="Genomic_DNA"/>
</dbReference>
<comment type="catalytic activity">
    <reaction evidence="10">
        <text>L-arginine + 2-oxoglutarate + O2 = guanidine + L-glutamate 5-semialdehyde + succinate + CO2</text>
        <dbReference type="Rhea" id="RHEA:31535"/>
        <dbReference type="ChEBI" id="CHEBI:15379"/>
        <dbReference type="ChEBI" id="CHEBI:16526"/>
        <dbReference type="ChEBI" id="CHEBI:16810"/>
        <dbReference type="ChEBI" id="CHEBI:30031"/>
        <dbReference type="ChEBI" id="CHEBI:30087"/>
        <dbReference type="ChEBI" id="CHEBI:32682"/>
        <dbReference type="ChEBI" id="CHEBI:58066"/>
        <dbReference type="EC" id="1.14.20.7"/>
    </reaction>
</comment>
<evidence type="ECO:0000313" key="14">
    <source>
        <dbReference type="Proteomes" id="UP000500767"/>
    </source>
</evidence>
<evidence type="ECO:0000259" key="12">
    <source>
        <dbReference type="PROSITE" id="PS51471"/>
    </source>
</evidence>
<dbReference type="InterPro" id="IPR027443">
    <property type="entry name" value="IPNS-like_sf"/>
</dbReference>
<organism evidence="13 14">
    <name type="scientific">Lichenicola cladoniae</name>
    <dbReference type="NCBI Taxonomy" id="1484109"/>
    <lineage>
        <taxon>Bacteria</taxon>
        <taxon>Pseudomonadati</taxon>
        <taxon>Pseudomonadota</taxon>
        <taxon>Alphaproteobacteria</taxon>
        <taxon>Acetobacterales</taxon>
        <taxon>Acetobacteraceae</taxon>
        <taxon>Lichenicola</taxon>
    </lineage>
</organism>
<dbReference type="PRINTS" id="PR00682">
    <property type="entry name" value="IPNSYNTHASE"/>
</dbReference>
<evidence type="ECO:0000256" key="11">
    <source>
        <dbReference type="RuleBase" id="RU003682"/>
    </source>
</evidence>
<name>A0A6M8HQQ2_9PROT</name>
<dbReference type="EC" id="1.13.12.19" evidence="4"/>
<evidence type="ECO:0000256" key="10">
    <source>
        <dbReference type="ARBA" id="ARBA00049359"/>
    </source>
</evidence>
<protein>
    <recommendedName>
        <fullName evidence="5">2-oxoglutarate-dependent ethylene/succinate-forming enzyme</fullName>
        <ecNumber evidence="4">1.13.12.19</ecNumber>
        <ecNumber evidence="3">1.14.20.7</ecNumber>
    </recommendedName>
    <alternativeName>
        <fullName evidence="7">2-oxoglutarate dioxygenase (ethylene-forming)</fullName>
    </alternativeName>
    <alternativeName>
        <fullName evidence="8">2-oxoglutarate/L-arginine monooxygenase/decarboxylase (succinate-forming)</fullName>
    </alternativeName>
</protein>
<evidence type="ECO:0000256" key="5">
    <source>
        <dbReference type="ARBA" id="ARBA00019045"/>
    </source>
</evidence>
<dbReference type="RefSeq" id="WP_171835565.1">
    <property type="nucleotide sequence ID" value="NZ_CP053708.1"/>
</dbReference>
<dbReference type="InterPro" id="IPR026992">
    <property type="entry name" value="DIOX_N"/>
</dbReference>
<dbReference type="SUPFAM" id="SSF51197">
    <property type="entry name" value="Clavaminate synthase-like"/>
    <property type="match status" value="1"/>
</dbReference>
<dbReference type="AlphaFoldDB" id="A0A6M8HQQ2"/>
<keyword evidence="11" id="KW-0408">Iron</keyword>
<reference evidence="13 14" key="1">
    <citation type="journal article" date="2014" name="World J. Microbiol. Biotechnol.">
        <title>Biodiversity and physiological characteristics of Antarctic and Arctic lichens-associated bacteria.</title>
        <authorList>
            <person name="Lee Y.M."/>
            <person name="Kim E.H."/>
            <person name="Lee H.K."/>
            <person name="Hong S.G."/>
        </authorList>
    </citation>
    <scope>NUCLEOTIDE SEQUENCE [LARGE SCALE GENOMIC DNA]</scope>
    <source>
        <strain evidence="13 14">PAMC 26569</strain>
    </source>
</reference>
<sequence length="312" mass="34452">MMTVLPIVDISGLFSEALEDRRRVGEDLGAACRGTGFFYLTGHGIPPPLVANVFEAAATFFALDETRKHALAMRRMRNNRGYFEVAEEQLDPNAPPDRKEGFNIGLELLPADPEFDKPFRGENAWPDLPGWRTLMLDYFDRCWALGRVLHRGFSLDLGLDEMFFEDKLDAPIATLRLLRYPPAAAAGSPDGAPGAGEHTDYGNVTILAVDGVAGLQLQTRSGDWIDAPSIPDAFICNIGDCLMRWTNDVYVSTPHRVAVPKQERKSIAFFLDPNPDAVVVPVLGGEEALRRYPPTTGAAYLRSRLDPTYKTA</sequence>
<evidence type="ECO:0000256" key="6">
    <source>
        <dbReference type="ARBA" id="ARBA00022666"/>
    </source>
</evidence>
<dbReference type="PANTHER" id="PTHR47990">
    <property type="entry name" value="2-OXOGLUTARATE (2OG) AND FE(II)-DEPENDENT OXYGENASE SUPERFAMILY PROTEIN-RELATED"/>
    <property type="match status" value="1"/>
</dbReference>
<evidence type="ECO:0000256" key="7">
    <source>
        <dbReference type="ARBA" id="ARBA00031011"/>
    </source>
</evidence>
<keyword evidence="11" id="KW-0560">Oxidoreductase</keyword>
<gene>
    <name evidence="13" type="ORF">HN018_11745</name>
</gene>
<comment type="pathway">
    <text evidence="2">Alkene biosynthesis; ethylene biosynthesis via 2-oxoglutarate.</text>
</comment>
<comment type="cofactor">
    <cofactor evidence="1">
        <name>Fe(2+)</name>
        <dbReference type="ChEBI" id="CHEBI:29033"/>
    </cofactor>
</comment>
<comment type="catalytic activity">
    <reaction evidence="9">
        <text>2-oxoglutarate + O2 + 2 H(+) = ethene + 3 CO2 + H2O</text>
        <dbReference type="Rhea" id="RHEA:31523"/>
        <dbReference type="ChEBI" id="CHEBI:15377"/>
        <dbReference type="ChEBI" id="CHEBI:15378"/>
        <dbReference type="ChEBI" id="CHEBI:15379"/>
        <dbReference type="ChEBI" id="CHEBI:16526"/>
        <dbReference type="ChEBI" id="CHEBI:16810"/>
        <dbReference type="ChEBI" id="CHEBI:18153"/>
        <dbReference type="EC" id="1.13.12.19"/>
    </reaction>
</comment>
<dbReference type="GO" id="GO:0102276">
    <property type="term" value="F:2-oxoglutarate oxygenase/decarboxylase (ethylene-forming) activity"/>
    <property type="evidence" value="ECO:0007669"/>
    <property type="project" value="UniProtKB-EC"/>
</dbReference>
<dbReference type="GO" id="GO:0009693">
    <property type="term" value="P:ethylene biosynthetic process"/>
    <property type="evidence" value="ECO:0007669"/>
    <property type="project" value="UniProtKB-KW"/>
</dbReference>
<evidence type="ECO:0000256" key="2">
    <source>
        <dbReference type="ARBA" id="ARBA00004767"/>
    </source>
</evidence>
<evidence type="ECO:0000256" key="8">
    <source>
        <dbReference type="ARBA" id="ARBA00031282"/>
    </source>
</evidence>
<keyword evidence="11" id="KW-0479">Metal-binding</keyword>
<evidence type="ECO:0000313" key="13">
    <source>
        <dbReference type="EMBL" id="QKE90617.1"/>
    </source>
</evidence>